<gene>
    <name evidence="2" type="ORF">AACH10_09040</name>
</gene>
<evidence type="ECO:0008006" key="4">
    <source>
        <dbReference type="Google" id="ProtNLM"/>
    </source>
</evidence>
<reference evidence="2 3" key="1">
    <citation type="submission" date="2024-04" db="EMBL/GenBank/DDBJ databases">
        <title>Novel species of the genus Ideonella isolated from streams.</title>
        <authorList>
            <person name="Lu H."/>
        </authorList>
    </citation>
    <scope>NUCLEOTIDE SEQUENCE [LARGE SCALE GENOMIC DNA]</scope>
    <source>
        <strain evidence="2 3">DXS22W</strain>
    </source>
</reference>
<feature type="transmembrane region" description="Helical" evidence="1">
    <location>
        <begin position="430"/>
        <end position="450"/>
    </location>
</feature>
<feature type="transmembrane region" description="Helical" evidence="1">
    <location>
        <begin position="195"/>
        <end position="223"/>
    </location>
</feature>
<dbReference type="Proteomes" id="UP001365405">
    <property type="component" value="Unassembled WGS sequence"/>
</dbReference>
<feature type="transmembrane region" description="Helical" evidence="1">
    <location>
        <begin position="391"/>
        <end position="414"/>
    </location>
</feature>
<feature type="transmembrane region" description="Helical" evidence="1">
    <location>
        <begin position="300"/>
        <end position="317"/>
    </location>
</feature>
<feature type="transmembrane region" description="Helical" evidence="1">
    <location>
        <begin position="101"/>
        <end position="123"/>
    </location>
</feature>
<dbReference type="EMBL" id="JBBUTH010000004">
    <property type="protein sequence ID" value="MEK8050382.1"/>
    <property type="molecule type" value="Genomic_DNA"/>
</dbReference>
<organism evidence="2 3">
    <name type="scientific">Pseudaquabacterium inlustre</name>
    <dbReference type="NCBI Taxonomy" id="2984192"/>
    <lineage>
        <taxon>Bacteria</taxon>
        <taxon>Pseudomonadati</taxon>
        <taxon>Pseudomonadota</taxon>
        <taxon>Betaproteobacteria</taxon>
        <taxon>Burkholderiales</taxon>
        <taxon>Sphaerotilaceae</taxon>
        <taxon>Pseudaquabacterium</taxon>
    </lineage>
</organism>
<comment type="caution">
    <text evidence="2">The sequence shown here is derived from an EMBL/GenBank/DDBJ whole genome shotgun (WGS) entry which is preliminary data.</text>
</comment>
<keyword evidence="1" id="KW-1133">Transmembrane helix</keyword>
<evidence type="ECO:0000256" key="1">
    <source>
        <dbReference type="SAM" id="Phobius"/>
    </source>
</evidence>
<evidence type="ECO:0000313" key="2">
    <source>
        <dbReference type="EMBL" id="MEK8050382.1"/>
    </source>
</evidence>
<feature type="transmembrane region" description="Helical" evidence="1">
    <location>
        <begin position="235"/>
        <end position="252"/>
    </location>
</feature>
<name>A0ABU9CEU9_9BURK</name>
<accession>A0ABU9CEU9</accession>
<dbReference type="RefSeq" id="WP_341410060.1">
    <property type="nucleotide sequence ID" value="NZ_JBBUTH010000004.1"/>
</dbReference>
<feature type="transmembrane region" description="Helical" evidence="1">
    <location>
        <begin position="349"/>
        <end position="371"/>
    </location>
</feature>
<proteinExistence type="predicted"/>
<keyword evidence="1" id="KW-0472">Membrane</keyword>
<keyword evidence="1" id="KW-0812">Transmembrane</keyword>
<evidence type="ECO:0000313" key="3">
    <source>
        <dbReference type="Proteomes" id="UP001365405"/>
    </source>
</evidence>
<protein>
    <recommendedName>
        <fullName evidence="4">Glycosyltransferase</fullName>
    </recommendedName>
</protein>
<feature type="transmembrane region" description="Helical" evidence="1">
    <location>
        <begin position="272"/>
        <end position="288"/>
    </location>
</feature>
<sequence>MTPSPRPALVTAEAAQRLPRLALILFCAAYLLPGLFGRDPWRGADLTAFGQMLAIAEGRSSWWLPTLGGVPTDAALLPHWLGAAAIVLTQPWLDPALAARLPFAALLALALAGTWYATFHLARSEAAQPLPFAFGGEAAPLDYARAMADAALLALMATLGLLQLGHETTPEIAQLAVVAGLQWVLAAASGSRPRIGVLLLLPALAACGAPTMALVLGAGALGLSLTSRDGEVRALWPWLAAALVLAALAGWPTHSWAWRMATVPAALPLLKLWLWFLWPAWPLALWTLWRWRSHLAERHLALPGLVFGVAFAASLAMGGTDRALMLGLPGLAVLAAFALPTLQRGTAAAVDWFSVCFFTLAAGVIWVMYLAMQTGVPPRPAANIARLAPGFQAQVAWLPLLLALAGSVVWLALVRWRTGRHRAALWKSQVLPAGGVALCWLLLMTLWLPLLDYARSNRPLAQRLARHVPPGACIAVPDASTSLVAALEFHGRHRVDAASHAAQGPCPVLMLVQRGEADSPGVAAARQAGWTEVARERRPTDRFEWTLVFRRAGPVS</sequence>
<feature type="transmembrane region" description="Helical" evidence="1">
    <location>
        <begin position="323"/>
        <end position="342"/>
    </location>
</feature>
<keyword evidence="3" id="KW-1185">Reference proteome</keyword>